<dbReference type="RefSeq" id="WP_272738272.1">
    <property type="nucleotide sequence ID" value="NZ_CP116942.1"/>
</dbReference>
<dbReference type="InterPro" id="IPR001646">
    <property type="entry name" value="5peptide_repeat"/>
</dbReference>
<dbReference type="SUPFAM" id="SSF141571">
    <property type="entry name" value="Pentapeptide repeat-like"/>
    <property type="match status" value="1"/>
</dbReference>
<sequence>MAGLLPDGEHTEEAFTDRRAGDEPVRGASFVDCTFTGCDLEGLELVGGELDGCTFTDCNLSLLRPVDTRISETRFTRCKLTGVDWTLAAWPHLAVSDLVAFERCRLDHSTFAGLRLPEVRFHRCSLREVDLSECDLSGASFVHSELDGAHLARTDLSGAHLEGATGYRIDVRSNQLRGATVSLPEAASFLAQLGLEVVEPPPTDDGEG</sequence>
<dbReference type="EMBL" id="CP116942">
    <property type="protein sequence ID" value="WCO68756.1"/>
    <property type="molecule type" value="Genomic_DNA"/>
</dbReference>
<dbReference type="Pfam" id="PF13599">
    <property type="entry name" value="Pentapeptide_4"/>
    <property type="match status" value="1"/>
</dbReference>
<gene>
    <name evidence="1" type="ORF">PO878_08460</name>
</gene>
<proteinExistence type="predicted"/>
<evidence type="ECO:0000313" key="2">
    <source>
        <dbReference type="Proteomes" id="UP001216390"/>
    </source>
</evidence>
<accession>A0AAE9YIS4</accession>
<dbReference type="Pfam" id="PF00805">
    <property type="entry name" value="Pentapeptide"/>
    <property type="match status" value="1"/>
</dbReference>
<reference evidence="1" key="1">
    <citation type="submission" date="2023-01" db="EMBL/GenBank/DDBJ databases">
        <title>The diversity of Class Acidimicrobiia in South China Sea sediment environments and the proposal of Iamia marina sp. nov., a novel species of the genus Iamia.</title>
        <authorList>
            <person name="He Y."/>
            <person name="Tian X."/>
        </authorList>
    </citation>
    <scope>NUCLEOTIDE SEQUENCE</scope>
    <source>
        <strain evidence="1">DSM 19957</strain>
    </source>
</reference>
<dbReference type="AlphaFoldDB" id="A0AAE9YIS4"/>
<evidence type="ECO:0000313" key="1">
    <source>
        <dbReference type="EMBL" id="WCO68756.1"/>
    </source>
</evidence>
<protein>
    <submittedName>
        <fullName evidence="1">Pentapeptide repeat-containing protein</fullName>
    </submittedName>
</protein>
<keyword evidence="2" id="KW-1185">Reference proteome</keyword>
<dbReference type="InterPro" id="IPR051082">
    <property type="entry name" value="Pentapeptide-BTB/POZ_domain"/>
</dbReference>
<organism evidence="1 2">
    <name type="scientific">Iamia majanohamensis</name>
    <dbReference type="NCBI Taxonomy" id="467976"/>
    <lineage>
        <taxon>Bacteria</taxon>
        <taxon>Bacillati</taxon>
        <taxon>Actinomycetota</taxon>
        <taxon>Acidimicrobiia</taxon>
        <taxon>Acidimicrobiales</taxon>
        <taxon>Iamiaceae</taxon>
        <taxon>Iamia</taxon>
    </lineage>
</organism>
<name>A0AAE9YIS4_9ACTN</name>
<dbReference type="Proteomes" id="UP001216390">
    <property type="component" value="Chromosome"/>
</dbReference>
<dbReference type="Gene3D" id="2.160.20.80">
    <property type="entry name" value="E3 ubiquitin-protein ligase SopA"/>
    <property type="match status" value="1"/>
</dbReference>
<dbReference type="PANTHER" id="PTHR14136:SF17">
    <property type="entry name" value="BTB_POZ DOMAIN-CONTAINING PROTEIN KCTD9"/>
    <property type="match status" value="1"/>
</dbReference>
<dbReference type="PANTHER" id="PTHR14136">
    <property type="entry name" value="BTB_POZ DOMAIN-CONTAINING PROTEIN KCTD9"/>
    <property type="match status" value="1"/>
</dbReference>
<dbReference type="KEGG" id="ima:PO878_08460"/>